<dbReference type="Proteomes" id="UP001162060">
    <property type="component" value="Unassembled WGS sequence"/>
</dbReference>
<dbReference type="AlphaFoldDB" id="A0AAV1TYW3"/>
<comment type="caution">
    <text evidence="1">The sequence shown here is derived from an EMBL/GenBank/DDBJ whole genome shotgun (WGS) entry which is preliminary data.</text>
</comment>
<protein>
    <submittedName>
        <fullName evidence="1">Uncharacterized protein</fullName>
    </submittedName>
</protein>
<evidence type="ECO:0000313" key="1">
    <source>
        <dbReference type="EMBL" id="CAK7926888.1"/>
    </source>
</evidence>
<accession>A0AAV1TYW3</accession>
<dbReference type="EMBL" id="CAKLBY020000102">
    <property type="protein sequence ID" value="CAK7926888.1"/>
    <property type="molecule type" value="Genomic_DNA"/>
</dbReference>
<evidence type="ECO:0000313" key="2">
    <source>
        <dbReference type="Proteomes" id="UP001162060"/>
    </source>
</evidence>
<name>A0AAV1TYW3_9STRA</name>
<sequence>MIKSDEVDDDAGVFSIANDCCTENDAILADKKEEERTLSAVITRRTGQSNAEQKKDFCWLVKQWSVSSGFHRLRGGPAETER</sequence>
<reference evidence="1" key="1">
    <citation type="submission" date="2024-01" db="EMBL/GenBank/DDBJ databases">
        <authorList>
            <person name="Webb A."/>
        </authorList>
    </citation>
    <scope>NUCLEOTIDE SEQUENCE</scope>
    <source>
        <strain evidence="1">Pm1</strain>
    </source>
</reference>
<gene>
    <name evidence="1" type="ORF">PM001_LOCUS12038</name>
</gene>
<proteinExistence type="predicted"/>
<organism evidence="1 2">
    <name type="scientific">Peronospora matthiolae</name>
    <dbReference type="NCBI Taxonomy" id="2874970"/>
    <lineage>
        <taxon>Eukaryota</taxon>
        <taxon>Sar</taxon>
        <taxon>Stramenopiles</taxon>
        <taxon>Oomycota</taxon>
        <taxon>Peronosporomycetes</taxon>
        <taxon>Peronosporales</taxon>
        <taxon>Peronosporaceae</taxon>
        <taxon>Peronospora</taxon>
    </lineage>
</organism>